<name>A0A1D3MN69_BACMY</name>
<sequence length="52" mass="6276">MCYESLKLIRNILTNSQDYHDHFMKVVLHVVIHKLKLIWNQVVGLRMAHFKN</sequence>
<accession>A0A1D3MN69</accession>
<dbReference type="AlphaFoldDB" id="A0A1D3MN69"/>
<reference evidence="1 2" key="1">
    <citation type="submission" date="2016-05" db="EMBL/GenBank/DDBJ databases">
        <title>Bacillus thuringiensis and Bacillus weihenstephanensis as novel biocontrol agents of wilt causing Verticillium species.</title>
        <authorList>
            <person name="Hollensteiner J."/>
            <person name="Wemheuer F."/>
            <person name="Harting R."/>
            <person name="Kolarzyk A."/>
            <person name="Diaz-Valerio S."/>
            <person name="Poehlein A."/>
            <person name="Brzuszkiewicz E."/>
            <person name="Nesemann K."/>
            <person name="Braus-Stromeyer S."/>
            <person name="Braus G."/>
            <person name="Daniel R."/>
            <person name="Liesegang H."/>
        </authorList>
    </citation>
    <scope>NUCLEOTIDE SEQUENCE [LARGE SCALE GENOMIC DNA]</scope>
    <source>
        <strain evidence="1 2">GOE11</strain>
    </source>
</reference>
<comment type="caution">
    <text evidence="1">The sequence shown here is derived from an EMBL/GenBank/DDBJ whole genome shotgun (WGS) entry which is preliminary data.</text>
</comment>
<gene>
    <name evidence="1" type="ORF">BWGOE11_34770</name>
</gene>
<evidence type="ECO:0000313" key="2">
    <source>
        <dbReference type="Proteomes" id="UP000175835"/>
    </source>
</evidence>
<dbReference type="Proteomes" id="UP000175835">
    <property type="component" value="Unassembled WGS sequence"/>
</dbReference>
<protein>
    <submittedName>
        <fullName evidence="1">Uncharacterized protein</fullName>
    </submittedName>
</protein>
<dbReference type="EMBL" id="LXLX01000044">
    <property type="protein sequence ID" value="OFD90186.1"/>
    <property type="molecule type" value="Genomic_DNA"/>
</dbReference>
<evidence type="ECO:0000313" key="1">
    <source>
        <dbReference type="EMBL" id="OFD90186.1"/>
    </source>
</evidence>
<proteinExistence type="predicted"/>
<organism evidence="1 2">
    <name type="scientific">Bacillus mycoides</name>
    <dbReference type="NCBI Taxonomy" id="1405"/>
    <lineage>
        <taxon>Bacteria</taxon>
        <taxon>Bacillati</taxon>
        <taxon>Bacillota</taxon>
        <taxon>Bacilli</taxon>
        <taxon>Bacillales</taxon>
        <taxon>Bacillaceae</taxon>
        <taxon>Bacillus</taxon>
        <taxon>Bacillus cereus group</taxon>
    </lineage>
</organism>